<organism evidence="1 2">
    <name type="scientific">Panagrellus redivivus</name>
    <name type="common">Microworm</name>
    <dbReference type="NCBI Taxonomy" id="6233"/>
    <lineage>
        <taxon>Eukaryota</taxon>
        <taxon>Metazoa</taxon>
        <taxon>Ecdysozoa</taxon>
        <taxon>Nematoda</taxon>
        <taxon>Chromadorea</taxon>
        <taxon>Rhabditida</taxon>
        <taxon>Tylenchina</taxon>
        <taxon>Panagrolaimomorpha</taxon>
        <taxon>Panagrolaimoidea</taxon>
        <taxon>Panagrolaimidae</taxon>
        <taxon>Panagrellus</taxon>
    </lineage>
</organism>
<keyword evidence="1" id="KW-1185">Reference proteome</keyword>
<sequence length="387" mass="43570">MPSRILINFADQRKVYDTPYRPIPWTKSIVINVGNAPTVDVFYKGDTQNVRVKTFKFKTLKERHVSITVAVDGNNTVTAKLVTLDPDEIDDTPPEPEIIFFSANGESAAFTRTSEYSVFPPFSEFDAPPDYVEDAVLAAATAVPPSRAAGIFISPLAKKHDDRRRLLQLVEAAGYTNIYWMDTISLLLTNVLSTAKPKNKIGDQVGVVVGEAVNILRKTDHGYDLLEFVPSGVVAKKFPGLKKIFHFGFSDVDTATKYAMKRKFKPFKVEYVAVDEHTTSKYIWNRVDGRNLGGYLVTATTQCQFRISYKGVDTTIDAMLEPFPWQDTVELDIGYSPEVNVYMKAVYEEDGEDHVKQFKFETKENRKVVVTISIDESRLPKVELVIL</sequence>
<protein>
    <submittedName>
        <fullName evidence="2">Major sperm protein</fullName>
    </submittedName>
</protein>
<proteinExistence type="predicted"/>
<accession>A0A7E4W2G4</accession>
<dbReference type="AlphaFoldDB" id="A0A7E4W2G4"/>
<evidence type="ECO:0000313" key="1">
    <source>
        <dbReference type="Proteomes" id="UP000492821"/>
    </source>
</evidence>
<dbReference type="WBParaSite" id="Pan_g6525.t1">
    <property type="protein sequence ID" value="Pan_g6525.t1"/>
    <property type="gene ID" value="Pan_g6525"/>
</dbReference>
<dbReference type="Proteomes" id="UP000492821">
    <property type="component" value="Unassembled WGS sequence"/>
</dbReference>
<reference evidence="2" key="2">
    <citation type="submission" date="2020-10" db="UniProtKB">
        <authorList>
            <consortium name="WormBaseParasite"/>
        </authorList>
    </citation>
    <scope>IDENTIFICATION</scope>
</reference>
<reference evidence="1" key="1">
    <citation type="journal article" date="2013" name="Genetics">
        <title>The draft genome and transcriptome of Panagrellus redivivus are shaped by the harsh demands of a free-living lifestyle.</title>
        <authorList>
            <person name="Srinivasan J."/>
            <person name="Dillman A.R."/>
            <person name="Macchietto M.G."/>
            <person name="Heikkinen L."/>
            <person name="Lakso M."/>
            <person name="Fracchia K.M."/>
            <person name="Antoshechkin I."/>
            <person name="Mortazavi A."/>
            <person name="Wong G."/>
            <person name="Sternberg P.W."/>
        </authorList>
    </citation>
    <scope>NUCLEOTIDE SEQUENCE [LARGE SCALE GENOMIC DNA]</scope>
    <source>
        <strain evidence="1">MT8872</strain>
    </source>
</reference>
<name>A0A7E4W2G4_PANRE</name>
<evidence type="ECO:0000313" key="2">
    <source>
        <dbReference type="WBParaSite" id="Pan_g6525.t1"/>
    </source>
</evidence>